<dbReference type="EMBL" id="GGMS01010079">
    <property type="protein sequence ID" value="MBY79282.1"/>
    <property type="molecule type" value="Transcribed_RNA"/>
</dbReference>
<gene>
    <name evidence="1" type="ORF">g.12601</name>
</gene>
<proteinExistence type="predicted"/>
<dbReference type="AlphaFoldDB" id="A0A2S2QQ81"/>
<organism evidence="1">
    <name type="scientific">Sipha flava</name>
    <name type="common">yellow sugarcane aphid</name>
    <dbReference type="NCBI Taxonomy" id="143950"/>
    <lineage>
        <taxon>Eukaryota</taxon>
        <taxon>Metazoa</taxon>
        <taxon>Ecdysozoa</taxon>
        <taxon>Arthropoda</taxon>
        <taxon>Hexapoda</taxon>
        <taxon>Insecta</taxon>
        <taxon>Pterygota</taxon>
        <taxon>Neoptera</taxon>
        <taxon>Paraneoptera</taxon>
        <taxon>Hemiptera</taxon>
        <taxon>Sternorrhyncha</taxon>
        <taxon>Aphidomorpha</taxon>
        <taxon>Aphidoidea</taxon>
        <taxon>Aphididae</taxon>
        <taxon>Sipha</taxon>
    </lineage>
</organism>
<accession>A0A2S2QQ81</accession>
<sequence>MYAVIDQVRPAKKTGALHLCREYVLKSVDVQSHRPPSLRGSYTPDKARFRLISISQQIVKITPKKETSITYDFPGNVVIVDEIKKIKNESTESNSTRLNRIKS</sequence>
<name>A0A2S2QQ81_9HEMI</name>
<reference evidence="1" key="1">
    <citation type="submission" date="2018-04" db="EMBL/GenBank/DDBJ databases">
        <title>Transcriptome assembly of Sipha flava.</title>
        <authorList>
            <person name="Scully E.D."/>
            <person name="Geib S.M."/>
            <person name="Palmer N.A."/>
            <person name="Koch K."/>
            <person name="Bradshaw J."/>
            <person name="Heng-Moss T."/>
            <person name="Sarath G."/>
        </authorList>
    </citation>
    <scope>NUCLEOTIDE SEQUENCE</scope>
</reference>
<protein>
    <submittedName>
        <fullName evidence="1">Uncharacterized protein</fullName>
    </submittedName>
</protein>
<evidence type="ECO:0000313" key="1">
    <source>
        <dbReference type="EMBL" id="MBY79282.1"/>
    </source>
</evidence>